<evidence type="ECO:0000313" key="4">
    <source>
        <dbReference type="Proteomes" id="UP000054248"/>
    </source>
</evidence>
<dbReference type="Gene3D" id="1.20.1280.50">
    <property type="match status" value="1"/>
</dbReference>
<dbReference type="HOGENOM" id="CLU_291896_0_0_1"/>
<evidence type="ECO:0000256" key="1">
    <source>
        <dbReference type="SAM" id="MobiDB-lite"/>
    </source>
</evidence>
<accession>A0A0C3Q589</accession>
<name>A0A0C3Q589_9AGAM</name>
<dbReference type="OrthoDB" id="3215800at2759"/>
<feature type="region of interest" description="Disordered" evidence="1">
    <location>
        <begin position="996"/>
        <end position="1045"/>
    </location>
</feature>
<dbReference type="InterPro" id="IPR001810">
    <property type="entry name" value="F-box_dom"/>
</dbReference>
<feature type="compositionally biased region" description="Low complexity" evidence="1">
    <location>
        <begin position="1000"/>
        <end position="1012"/>
    </location>
</feature>
<evidence type="ECO:0000259" key="2">
    <source>
        <dbReference type="Pfam" id="PF12937"/>
    </source>
</evidence>
<dbReference type="Proteomes" id="UP000054248">
    <property type="component" value="Unassembled WGS sequence"/>
</dbReference>
<dbReference type="EMBL" id="KN823270">
    <property type="protein sequence ID" value="KIO18671.1"/>
    <property type="molecule type" value="Genomic_DNA"/>
</dbReference>
<evidence type="ECO:0000313" key="3">
    <source>
        <dbReference type="EMBL" id="KIO18671.1"/>
    </source>
</evidence>
<reference evidence="3 4" key="1">
    <citation type="submission" date="2014-04" db="EMBL/GenBank/DDBJ databases">
        <authorList>
            <consortium name="DOE Joint Genome Institute"/>
            <person name="Kuo A."/>
            <person name="Girlanda M."/>
            <person name="Perotto S."/>
            <person name="Kohler A."/>
            <person name="Nagy L.G."/>
            <person name="Floudas D."/>
            <person name="Copeland A."/>
            <person name="Barry K.W."/>
            <person name="Cichocki N."/>
            <person name="Veneault-Fourrey C."/>
            <person name="LaButti K."/>
            <person name="Lindquist E.A."/>
            <person name="Lipzen A."/>
            <person name="Lundell T."/>
            <person name="Morin E."/>
            <person name="Murat C."/>
            <person name="Sun H."/>
            <person name="Tunlid A."/>
            <person name="Henrissat B."/>
            <person name="Grigoriev I.V."/>
            <person name="Hibbett D.S."/>
            <person name="Martin F."/>
            <person name="Nordberg H.P."/>
            <person name="Cantor M.N."/>
            <person name="Hua S.X."/>
        </authorList>
    </citation>
    <scope>NUCLEOTIDE SEQUENCE [LARGE SCALE GENOMIC DNA]</scope>
    <source>
        <strain evidence="3 4">MUT 4182</strain>
    </source>
</reference>
<proteinExistence type="predicted"/>
<sequence>MDPPTASHPPRFRPGLVDSPHQVPISRLPQELLTIIFQLCLDWWKPGNDLTRLRLVCTAWKSIVDSTPPIWTSIKAADGLPHACNAITKTRESPVDLILLTDDPVSLDEFLAAVGPKVPHWRSVDLDFEVPPTSLGGLQTSSCFSLEKLSLSWETGDTFEPTLPFVLFDGGPAPTALKDLFLFRFPVELAPMQLSNLLSLALVDVPRTAMDDLLLILDNSPTLLKLRLQDLRGLRIPGAQSPILLESLTTCDLDLPIPSIRFLLSVVHAPSLDHLELTCDLEDSNAHTSIFSPPISGLVPTLKRLISPAKRIEVEFGPLGPHSITFGGLEIVIDTSDLDEFVYFKDLLDFLTGCCGEGGKDKKVLLHLDAVDPTMENLLVFNRCPMMEELTLSQRSWSDFIPLKAIEALGTHIATGVIDKLEAAFDERYGPVQPTQQSAEKTFEESELMVGEFTDFRAAFEDSVWVKTIQWIRKRNSLISIHRLPLELLQNIFHLVLFSSTGRRRSRYFAQLTTLRSVSWLWRNMIQQTPSLWTQLSSTDQPAFISEALENSRESPLHLKYVGKSETLEQESSAFLEKTFSHLPRWEYIAIQDPADDIIKKYFSTPAPSLKSLSICTRMPWVTDGPSPLEALFGGELAGLEELRALLWKEIDWMGFHCRRLRIMEVGGYSMLNMDVLFHILRENPDLQVLLLHFITFCSYHEATQEYDPIILHKVTQFTLRCVAEMHERYDDTKLWDVPVIRILRRIRTPACISFALEVASSTNSTDIFSHIPSPVDLFTRADEQASSPTVPVVRLSFCDRCLQGRAFGSPGSSFKYEITLQNISRNVLTSWVRQEFNPEKWAASKLTIYLEYLLDEDQPGIDDIFELQDWDSVVELDVTGVPYATVPMGLGLMQKLECPQTTTSGIMTGPFLGLQTLRLSRCAVPGEEVLRMVNERFNRITNRPGKISEKIQPDAAGGLTIILGDGMNEFPGSINRDIGAAPGVKEVQIISANDLNLQSPGGSSGSSESDWSPPPPSSTHGSDDGPEAELEFGLGQDSDLSGEE</sequence>
<organism evidence="3 4">
    <name type="scientific">Tulasnella calospora MUT 4182</name>
    <dbReference type="NCBI Taxonomy" id="1051891"/>
    <lineage>
        <taxon>Eukaryota</taxon>
        <taxon>Fungi</taxon>
        <taxon>Dikarya</taxon>
        <taxon>Basidiomycota</taxon>
        <taxon>Agaricomycotina</taxon>
        <taxon>Agaricomycetes</taxon>
        <taxon>Cantharellales</taxon>
        <taxon>Tulasnellaceae</taxon>
        <taxon>Tulasnella</taxon>
    </lineage>
</organism>
<reference evidence="4" key="2">
    <citation type="submission" date="2015-01" db="EMBL/GenBank/DDBJ databases">
        <title>Evolutionary Origins and Diversification of the Mycorrhizal Mutualists.</title>
        <authorList>
            <consortium name="DOE Joint Genome Institute"/>
            <consortium name="Mycorrhizal Genomics Consortium"/>
            <person name="Kohler A."/>
            <person name="Kuo A."/>
            <person name="Nagy L.G."/>
            <person name="Floudas D."/>
            <person name="Copeland A."/>
            <person name="Barry K.W."/>
            <person name="Cichocki N."/>
            <person name="Veneault-Fourrey C."/>
            <person name="LaButti K."/>
            <person name="Lindquist E.A."/>
            <person name="Lipzen A."/>
            <person name="Lundell T."/>
            <person name="Morin E."/>
            <person name="Murat C."/>
            <person name="Riley R."/>
            <person name="Ohm R."/>
            <person name="Sun H."/>
            <person name="Tunlid A."/>
            <person name="Henrissat B."/>
            <person name="Grigoriev I.V."/>
            <person name="Hibbett D.S."/>
            <person name="Martin F."/>
        </authorList>
    </citation>
    <scope>NUCLEOTIDE SEQUENCE [LARGE SCALE GENOMIC DNA]</scope>
    <source>
        <strain evidence="4">MUT 4182</strain>
    </source>
</reference>
<dbReference type="Pfam" id="PF12937">
    <property type="entry name" value="F-box-like"/>
    <property type="match status" value="1"/>
</dbReference>
<dbReference type="InterPro" id="IPR036047">
    <property type="entry name" value="F-box-like_dom_sf"/>
</dbReference>
<gene>
    <name evidence="3" type="ORF">M407DRAFT_31682</name>
</gene>
<dbReference type="SUPFAM" id="SSF81383">
    <property type="entry name" value="F-box domain"/>
    <property type="match status" value="1"/>
</dbReference>
<keyword evidence="4" id="KW-1185">Reference proteome</keyword>
<protein>
    <recommendedName>
        <fullName evidence="2">F-box domain-containing protein</fullName>
    </recommendedName>
</protein>
<dbReference type="AlphaFoldDB" id="A0A0C3Q589"/>
<feature type="domain" description="F-box" evidence="2">
    <location>
        <begin position="25"/>
        <end position="74"/>
    </location>
</feature>